<dbReference type="Gene3D" id="1.10.1000.11">
    <property type="entry name" value="Arf Nucleotide-binding Site Opener,domain 2"/>
    <property type="match status" value="1"/>
</dbReference>
<feature type="region of interest" description="Disordered" evidence="5">
    <location>
        <begin position="882"/>
        <end position="911"/>
    </location>
</feature>
<sequence>MEDLLLQIVRESSNARLQNLRKSAQEAYDFLDKQQGLLRDPPHELRAKCLHTFQLALETKRSKFVAFGLSGLHKMLRDDRFQSPYEPEDDSLWLPAQMLHAMSSMLSQSDDTQTDMLKVLLQVACSSYWTMNGRLIIAILTTCCEAFENGNQAVRTAAQAATSQTLRSFCLFLDEECQEMDENAKKNKNLWERGVSCFNEALPILQYICSKLDEAQKKSYCSNGRNGNTVVFLLECLHTLISSLPQKIHTNAHFTTFLWQKFCPALIAFLGTPRVDKTFTSREGKENEIGRGSGYLATSLSFDSHQAKTVYSIGTELVRLVGCVGPLRPVLESVFHRMLLYPPPQQRLEPLKALKELLRSPSRMVDFAGPLLVEEDKSSHIQSDMALMRLAMDSIEESTTGGLSTLHASVSCVVAMLSALQELCEGKAINHTYTCTINSLYEDLESCDYKGPLTYQSMARLPKTYREQLELMKKGIGSDSDSSGHGPSEDGDSTDTEGPQNESDEVQEENSLEDNDYAIENERERLRLEKLPKCLHVGRQVADECNVDMERHNARKFVRTLKSDLIPMVLSLRSNIEVDEALQNFASEYCQGVFTTQQKMQEQTDTSTDSCALITIMNADGIYLATYAALLLNLKLIRINYYHEDNRQVPISEEQFVEEVHGSGVLVYLSATWLSELYQQVLAYNLLERCGYNPHYTENSALINVLTDVDGIPGSQRGGQLLSDYIRLEKAQLSRSEPTSEAEAGAKLSRRVLTCCWGSMMTVLTTGLNPPKEQNNKGILSRDGGRRGIRDTVILSLEGLHKAASLSNVLGLQNRCGSIFALLVKAACTEQATNIHTSHALSMDVLLGKGLELGSHGSDCWPHVFTCCLYVSKLEHDFFGRNQNPSLPKTQQKKEKKDSSNGDPKGSQDRLKLNFNITEEEETCVDVYSFLSSPYTHNSSTDTIPEIIQESNADSQFNGILPADYAAKIICVLSQQVDRLFENAALKLNLKALCLFLTALCKASKAQLFKTTDGFKDNKRFWWRRSKPRENEMNVLLLARLGEVMLNILGPHFMEAACHKDRGISKKAVQCIHDSMAALLNEQVELPHFHFNEALFKPFENLLCLELCDSDVQDQIVSCICEFVETNRTEIRSGWRPLFGALRVASVGNSDSVESAPLLEVFRVFLSTDNTLVFANAALDCILCLLKHVRGIGDTESHQDDQDQVDIAESRKMRLCVESLKYLLSCSDILASMYGMPACPIFHSAQRIQVSTIPQYVDPTIPNSELIRFDKHVESMQETIPEKPHDILMDNVHTITTLQSMDKPSGILRVWYILIEGLASATMICPKRYQPHTLETLFHLLRDTLNVPGPTFGLYCVNHLLLPMVQNWLRRTSKIFRGWDNFAPNFKQCCGLTTDLVVDYLTHLQGPEVVRNDVYLPATTLMLKQLLLVMAECVVQSTESIARLGCACIRTCRKFNFQDSFVIQCNNVQCLRRHVLVSSGPLLTPEQWEVCGVACYRACSNSLQELHQLTMAFSPRSESFYGDVAQVKVAARRDATIEESERLRQLAAQVFLLEEQRGEDTSRRSDDRSYVFLLYPPSVGSTLNPDLYIVRVQLRALVVGLLVHQMLLHCIACIFLQGPDSSYPSLSVVIPQSAASTSPKSVTPGFLSCLTSHQIDIFLSALDLSYATALKFDCRPGLKFLVQKVANLPQPANLYRQAGVAWTIKIITLFELCLHEIENTQATLEVVKTILTSSPEDKELLKSPTLRKLAKYLRQLRTTFEELCESYVEVVLDEDGRHTRVDSFSERKIFLLVAQPDDFPEITCKEPIGDRALATPAPVELPELGPECEDDPRPFRLSDLAVEYSTDSGPQSEPETDDSRPVSRLGSVTEKVVYPDRSGGTSSEGYIDGKCSSTTPASLQLINARDNLCYKFGSLRRTESVDSFGTSVLEIKSTNTGLTYDEVDLFRKSRLERRRSDACLLTRKSSLRFVEPIGIDDSEKFMRFSSGNIRCRSVMELRKRAGSTVSGSSNDFEMSSRVSSKVGMKEEDDLPKVFDNIDELLRDYERSKRGFRTNPFLRKDGEDSNAETEESPSRESVFCRKNNVCKDSEAHRNAWAEMLSTVLDWTLALSTKNIDRLMIRVNLRDEKMNSERNDQRMISTNTPRGEGTNKAFIKLTKAEVRSPNVVPLFVLLAHDTDLQPVAADRQIAASDCHLFLAQVAVKMQMNLILVHRAVQLRIENHRRWAYVILAWVVVVALVVWIAEHFGDWEAVEAKRLSVQIVGRDEFLNDELEDCESGTLNEVVSRKFRCLKAVMLKCDWRVKMEQIWNISEYLVQNSQSIQIC</sequence>
<evidence type="ECO:0000256" key="1">
    <source>
        <dbReference type="ARBA" id="ARBA00004370"/>
    </source>
</evidence>
<feature type="region of interest" description="Disordered" evidence="5">
    <location>
        <begin position="2053"/>
        <end position="2077"/>
    </location>
</feature>
<reference evidence="8 9" key="1">
    <citation type="submission" date="2015-07" db="EMBL/GenBank/DDBJ databases">
        <title>The genome of Melipona quadrifasciata.</title>
        <authorList>
            <person name="Pan H."/>
            <person name="Kapheim K."/>
        </authorList>
    </citation>
    <scope>NUCLEOTIDE SEQUENCE [LARGE SCALE GENOMIC DNA]</scope>
    <source>
        <strain evidence="8">0111107301</strain>
        <tissue evidence="8">Whole body</tissue>
    </source>
</reference>
<dbReference type="EMBL" id="KQ435711">
    <property type="protein sequence ID" value="KOX79561.1"/>
    <property type="molecule type" value="Genomic_DNA"/>
</dbReference>
<dbReference type="GO" id="GO:0032012">
    <property type="term" value="P:regulation of ARF protein signal transduction"/>
    <property type="evidence" value="ECO:0007669"/>
    <property type="project" value="InterPro"/>
</dbReference>
<evidence type="ECO:0000313" key="9">
    <source>
        <dbReference type="Proteomes" id="UP000053105"/>
    </source>
</evidence>
<dbReference type="SMART" id="SM00222">
    <property type="entry name" value="Sec7"/>
    <property type="match status" value="1"/>
</dbReference>
<protein>
    <submittedName>
        <fullName evidence="8">Brefeldin A-inhibited guanine nucleotide-exchange protein 3</fullName>
    </submittedName>
</protein>
<dbReference type="OrthoDB" id="10002886at2759"/>
<feature type="region of interest" description="Disordered" evidence="5">
    <location>
        <begin position="1844"/>
        <end position="1868"/>
    </location>
</feature>
<gene>
    <name evidence="8" type="ORF">WN51_02827</name>
</gene>
<feature type="region of interest" description="Disordered" evidence="5">
    <location>
        <begin position="475"/>
        <end position="516"/>
    </location>
</feature>
<feature type="compositionally biased region" description="Acidic residues" evidence="5">
    <location>
        <begin position="502"/>
        <end position="516"/>
    </location>
</feature>
<feature type="compositionally biased region" description="Low complexity" evidence="5">
    <location>
        <begin position="477"/>
        <end position="486"/>
    </location>
</feature>
<dbReference type="InterPro" id="IPR015403">
    <property type="entry name" value="Mon2/Sec7/BIG1-like_HDS"/>
</dbReference>
<keyword evidence="4 6" id="KW-0472">Membrane</keyword>
<accession>A0A0N0BJS6</accession>
<evidence type="ECO:0000256" key="2">
    <source>
        <dbReference type="ARBA" id="ARBA00004496"/>
    </source>
</evidence>
<name>A0A0N0BJS6_9HYME</name>
<keyword evidence="6" id="KW-0812">Transmembrane</keyword>
<keyword evidence="6" id="KW-1133">Transmembrane helix</keyword>
<dbReference type="PANTHER" id="PTHR10663:SF344">
    <property type="entry name" value="BREFELDIN A-INHIBITED GUANINE NUCLEOTIDE-EXCHANGE PROTEIN 3"/>
    <property type="match status" value="1"/>
</dbReference>
<dbReference type="Pfam" id="PF09324">
    <property type="entry name" value="Sec7-like_HDS"/>
    <property type="match status" value="1"/>
</dbReference>
<feature type="compositionally biased region" description="Basic and acidic residues" evidence="5">
    <location>
        <begin position="892"/>
        <end position="911"/>
    </location>
</feature>
<dbReference type="PANTHER" id="PTHR10663">
    <property type="entry name" value="GUANYL-NUCLEOTIDE EXCHANGE FACTOR"/>
    <property type="match status" value="1"/>
</dbReference>
<dbReference type="GO" id="GO:0016020">
    <property type="term" value="C:membrane"/>
    <property type="evidence" value="ECO:0007669"/>
    <property type="project" value="UniProtKB-SubCell"/>
</dbReference>
<organism evidence="8 9">
    <name type="scientific">Melipona quadrifasciata</name>
    <dbReference type="NCBI Taxonomy" id="166423"/>
    <lineage>
        <taxon>Eukaryota</taxon>
        <taxon>Metazoa</taxon>
        <taxon>Ecdysozoa</taxon>
        <taxon>Arthropoda</taxon>
        <taxon>Hexapoda</taxon>
        <taxon>Insecta</taxon>
        <taxon>Pterygota</taxon>
        <taxon>Neoptera</taxon>
        <taxon>Endopterygota</taxon>
        <taxon>Hymenoptera</taxon>
        <taxon>Apocrita</taxon>
        <taxon>Aculeata</taxon>
        <taxon>Apoidea</taxon>
        <taxon>Anthophila</taxon>
        <taxon>Apidae</taxon>
        <taxon>Melipona</taxon>
    </lineage>
</organism>
<dbReference type="SUPFAM" id="SSF48371">
    <property type="entry name" value="ARM repeat"/>
    <property type="match status" value="1"/>
</dbReference>
<proteinExistence type="predicted"/>
<keyword evidence="9" id="KW-1185">Reference proteome</keyword>
<evidence type="ECO:0000256" key="5">
    <source>
        <dbReference type="SAM" id="MobiDB-lite"/>
    </source>
</evidence>
<evidence type="ECO:0000256" key="3">
    <source>
        <dbReference type="ARBA" id="ARBA00022490"/>
    </source>
</evidence>
<dbReference type="InterPro" id="IPR016024">
    <property type="entry name" value="ARM-type_fold"/>
</dbReference>
<dbReference type="GO" id="GO:0005085">
    <property type="term" value="F:guanyl-nucleotide exchange factor activity"/>
    <property type="evidence" value="ECO:0007669"/>
    <property type="project" value="InterPro"/>
</dbReference>
<feature type="transmembrane region" description="Helical" evidence="6">
    <location>
        <begin position="2224"/>
        <end position="2242"/>
    </location>
</feature>
<evidence type="ECO:0000256" key="6">
    <source>
        <dbReference type="SAM" id="Phobius"/>
    </source>
</evidence>
<feature type="domain" description="SEC7" evidence="7">
    <location>
        <begin position="436"/>
        <end position="686"/>
    </location>
</feature>
<dbReference type="InterPro" id="IPR023394">
    <property type="entry name" value="Sec7_C_sf"/>
</dbReference>
<keyword evidence="3" id="KW-0963">Cytoplasm</keyword>
<comment type="subcellular location">
    <subcellularLocation>
        <location evidence="2">Cytoplasm</location>
    </subcellularLocation>
    <subcellularLocation>
        <location evidence="1">Membrane</location>
    </subcellularLocation>
</comment>
<evidence type="ECO:0000256" key="4">
    <source>
        <dbReference type="ARBA" id="ARBA00023136"/>
    </source>
</evidence>
<dbReference type="InterPro" id="IPR035999">
    <property type="entry name" value="Sec7_dom_sf"/>
</dbReference>
<evidence type="ECO:0000259" key="7">
    <source>
        <dbReference type="SMART" id="SM00222"/>
    </source>
</evidence>
<dbReference type="InterPro" id="IPR032629">
    <property type="entry name" value="DCB_dom"/>
</dbReference>
<dbReference type="STRING" id="166423.A0A0N0BJS6"/>
<dbReference type="Pfam" id="PF16213">
    <property type="entry name" value="DCB"/>
    <property type="match status" value="1"/>
</dbReference>
<dbReference type="SUPFAM" id="SSF48425">
    <property type="entry name" value="Sec7 domain"/>
    <property type="match status" value="1"/>
</dbReference>
<dbReference type="InterPro" id="IPR000904">
    <property type="entry name" value="Sec7_dom"/>
</dbReference>
<dbReference type="GO" id="GO:0005737">
    <property type="term" value="C:cytoplasm"/>
    <property type="evidence" value="ECO:0007669"/>
    <property type="project" value="UniProtKB-SubCell"/>
</dbReference>
<dbReference type="Proteomes" id="UP000053105">
    <property type="component" value="Unassembled WGS sequence"/>
</dbReference>
<evidence type="ECO:0000313" key="8">
    <source>
        <dbReference type="EMBL" id="KOX79561.1"/>
    </source>
</evidence>